<dbReference type="GO" id="GO:0016020">
    <property type="term" value="C:membrane"/>
    <property type="evidence" value="ECO:0007669"/>
    <property type="project" value="UniProtKB-SubCell"/>
</dbReference>
<feature type="transmembrane region" description="Helical" evidence="6">
    <location>
        <begin position="601"/>
        <end position="620"/>
    </location>
</feature>
<dbReference type="Gene3D" id="1.20.1250.20">
    <property type="entry name" value="MFS general substrate transporter like domains"/>
    <property type="match status" value="2"/>
</dbReference>
<keyword evidence="2 6" id="KW-0812">Transmembrane</keyword>
<protein>
    <recommendedName>
        <fullName evidence="9">MFS general substrate transporter</fullName>
    </recommendedName>
</protein>
<dbReference type="InterPro" id="IPR036259">
    <property type="entry name" value="MFS_trans_sf"/>
</dbReference>
<dbReference type="PANTHER" id="PTHR23507">
    <property type="entry name" value="ZGC:174356"/>
    <property type="match status" value="1"/>
</dbReference>
<dbReference type="Proteomes" id="UP001217754">
    <property type="component" value="Chromosome 1"/>
</dbReference>
<feature type="transmembrane region" description="Helical" evidence="6">
    <location>
        <begin position="202"/>
        <end position="223"/>
    </location>
</feature>
<accession>A0AAF0EW93</accession>
<dbReference type="GO" id="GO:0022857">
    <property type="term" value="F:transmembrane transporter activity"/>
    <property type="evidence" value="ECO:0007669"/>
    <property type="project" value="InterPro"/>
</dbReference>
<keyword evidence="8" id="KW-1185">Reference proteome</keyword>
<feature type="region of interest" description="Disordered" evidence="5">
    <location>
        <begin position="1"/>
        <end position="28"/>
    </location>
</feature>
<dbReference type="InterPro" id="IPR011701">
    <property type="entry name" value="MFS"/>
</dbReference>
<dbReference type="PANTHER" id="PTHR23507:SF1">
    <property type="entry name" value="FI18259P1-RELATED"/>
    <property type="match status" value="1"/>
</dbReference>
<evidence type="ECO:0000256" key="5">
    <source>
        <dbReference type="SAM" id="MobiDB-lite"/>
    </source>
</evidence>
<proteinExistence type="predicted"/>
<feature type="transmembrane region" description="Helical" evidence="6">
    <location>
        <begin position="79"/>
        <end position="97"/>
    </location>
</feature>
<feature type="transmembrane region" description="Helical" evidence="6">
    <location>
        <begin position="570"/>
        <end position="589"/>
    </location>
</feature>
<dbReference type="Pfam" id="PF07690">
    <property type="entry name" value="MFS_1"/>
    <property type="match status" value="1"/>
</dbReference>
<comment type="subcellular location">
    <subcellularLocation>
        <location evidence="1">Membrane</location>
        <topology evidence="1">Multi-pass membrane protein</topology>
    </subcellularLocation>
</comment>
<dbReference type="GeneID" id="85224718"/>
<evidence type="ECO:0000256" key="2">
    <source>
        <dbReference type="ARBA" id="ARBA00022692"/>
    </source>
</evidence>
<evidence type="ECO:0000256" key="6">
    <source>
        <dbReference type="SAM" id="Phobius"/>
    </source>
</evidence>
<gene>
    <name evidence="7" type="ORF">MJAP1_001069</name>
</gene>
<dbReference type="RefSeq" id="XP_060121018.1">
    <property type="nucleotide sequence ID" value="XM_060265035.1"/>
</dbReference>
<keyword evidence="4 6" id="KW-0472">Membrane</keyword>
<reference evidence="7" key="1">
    <citation type="submission" date="2023-03" db="EMBL/GenBank/DDBJ databases">
        <title>Mating type loci evolution in Malassezia.</title>
        <authorList>
            <person name="Coelho M.A."/>
        </authorList>
    </citation>
    <scope>NUCLEOTIDE SEQUENCE</scope>
    <source>
        <strain evidence="7">CBS 9431</strain>
    </source>
</reference>
<dbReference type="AlphaFoldDB" id="A0AAF0EW93"/>
<evidence type="ECO:0000256" key="4">
    <source>
        <dbReference type="ARBA" id="ARBA00023136"/>
    </source>
</evidence>
<feature type="transmembrane region" description="Helical" evidence="6">
    <location>
        <begin position="142"/>
        <end position="163"/>
    </location>
</feature>
<dbReference type="EMBL" id="CP119958">
    <property type="protein sequence ID" value="WFD38121.1"/>
    <property type="molecule type" value="Genomic_DNA"/>
</dbReference>
<evidence type="ECO:0000256" key="3">
    <source>
        <dbReference type="ARBA" id="ARBA00022989"/>
    </source>
</evidence>
<feature type="transmembrane region" description="Helical" evidence="6">
    <location>
        <begin position="175"/>
        <end position="196"/>
    </location>
</feature>
<feature type="transmembrane region" description="Helical" evidence="6">
    <location>
        <begin position="243"/>
        <end position="268"/>
    </location>
</feature>
<feature type="transmembrane region" description="Helical" evidence="6">
    <location>
        <begin position="274"/>
        <end position="293"/>
    </location>
</feature>
<evidence type="ECO:0008006" key="9">
    <source>
        <dbReference type="Google" id="ProtNLM"/>
    </source>
</evidence>
<name>A0AAF0EW93_9BASI</name>
<evidence type="ECO:0000313" key="7">
    <source>
        <dbReference type="EMBL" id="WFD38121.1"/>
    </source>
</evidence>
<dbReference type="SUPFAM" id="SSF103473">
    <property type="entry name" value="MFS general substrate transporter"/>
    <property type="match status" value="2"/>
</dbReference>
<evidence type="ECO:0000256" key="1">
    <source>
        <dbReference type="ARBA" id="ARBA00004141"/>
    </source>
</evidence>
<feature type="transmembrane region" description="Helical" evidence="6">
    <location>
        <begin position="415"/>
        <end position="436"/>
    </location>
</feature>
<evidence type="ECO:0000313" key="8">
    <source>
        <dbReference type="Proteomes" id="UP001217754"/>
    </source>
</evidence>
<keyword evidence="3 6" id="KW-1133">Transmembrane helix</keyword>
<feature type="region of interest" description="Disordered" evidence="5">
    <location>
        <begin position="465"/>
        <end position="484"/>
    </location>
</feature>
<organism evidence="7 8">
    <name type="scientific">Malassezia japonica</name>
    <dbReference type="NCBI Taxonomy" id="223818"/>
    <lineage>
        <taxon>Eukaryota</taxon>
        <taxon>Fungi</taxon>
        <taxon>Dikarya</taxon>
        <taxon>Basidiomycota</taxon>
        <taxon>Ustilaginomycotina</taxon>
        <taxon>Malasseziomycetes</taxon>
        <taxon>Malasseziales</taxon>
        <taxon>Malasseziaceae</taxon>
        <taxon>Malassezia</taxon>
    </lineage>
</organism>
<sequence>MQRSASQSSRRSAALPMGAGGHLPSRGVGPYALVDQSEVTDPLLQDAIEQEEAAEPDAAEADELAWLQALPWYRRPHPAWLYPLTLVFALAGGILLAPRMEMYLSLLCDEMGIERGPSSSGKAHIPSQACRQSPAAQRQLSMLQLLMLITNGVGCAFSAGFWSRMSDRKGRTRMMMVNVFGIFVMDVIVLIASTVPLHQLPFGVYFFAIGSTIEGLLGGYSAVNAMSQCYISDVTPSGSRARLFALMSGVLFAGVAIGPTIGGLLTVATGDVTATLWIATVLHGGIVAFLPFFPESLNKARQRAAEEDHKEAERSAPDVSWTERLRTAALAPLNSLRIIMPERAHEGYTAVPGDEHSAPDEHISVPCKHPSGSWDINMLLVSIAYFLESATIAIVPTKIQYVQLVFNWDSEMLGFFMSFTALTRMLMLVVCIPLFIRFVHRPLASIALPQDAQIEAHVDVPTELDADGRAVPTNPPRPWTASDRRVEQQWAQRAKLMRLIHDSRMDMRIAIGSCLITACGCVITATSRSAWLFFFAIFVTSIGGGVGSAVTSLGLALIRNPNEAGRLFGAWAVLSTVSSSIVGPFLFTFTFSQSAATAPSLVFYVVVAMQLLAALALLIVRLRSPASLAGLPPRPG</sequence>
<feature type="transmembrane region" description="Helical" evidence="6">
    <location>
        <begin position="531"/>
        <end position="558"/>
    </location>
</feature>
<feature type="transmembrane region" description="Helical" evidence="6">
    <location>
        <begin position="507"/>
        <end position="525"/>
    </location>
</feature>
<feature type="compositionally biased region" description="Low complexity" evidence="5">
    <location>
        <begin position="1"/>
        <end position="14"/>
    </location>
</feature>
<feature type="transmembrane region" description="Helical" evidence="6">
    <location>
        <begin position="376"/>
        <end position="395"/>
    </location>
</feature>